<organism evidence="2 3">
    <name type="scientific">Aetokthonos hydrillicola Thurmond2011</name>
    <dbReference type="NCBI Taxonomy" id="2712845"/>
    <lineage>
        <taxon>Bacteria</taxon>
        <taxon>Bacillati</taxon>
        <taxon>Cyanobacteriota</taxon>
        <taxon>Cyanophyceae</taxon>
        <taxon>Nostocales</taxon>
        <taxon>Hapalosiphonaceae</taxon>
        <taxon>Aetokthonos</taxon>
    </lineage>
</organism>
<dbReference type="RefSeq" id="WP_208340127.1">
    <property type="nucleotide sequence ID" value="NZ_CAWQFN010000605.1"/>
</dbReference>
<name>A0AAP5MB60_9CYAN</name>
<feature type="signal peptide" evidence="1">
    <location>
        <begin position="1"/>
        <end position="23"/>
    </location>
</feature>
<evidence type="ECO:0000256" key="1">
    <source>
        <dbReference type="SAM" id="SignalP"/>
    </source>
</evidence>
<accession>A0AAP5MB60</accession>
<reference evidence="3" key="1">
    <citation type="journal article" date="2021" name="Science">
        <title>Hunting the eagle killer: A cyanobacterial neurotoxin causes vacuolar myelinopathy.</title>
        <authorList>
            <person name="Breinlinger S."/>
            <person name="Phillips T.J."/>
            <person name="Haram B.N."/>
            <person name="Mares J."/>
            <person name="Martinez Yerena J.A."/>
            <person name="Hrouzek P."/>
            <person name="Sobotka R."/>
            <person name="Henderson W.M."/>
            <person name="Schmieder P."/>
            <person name="Williams S.M."/>
            <person name="Lauderdale J.D."/>
            <person name="Wilde H.D."/>
            <person name="Gerrin W."/>
            <person name="Kust A."/>
            <person name="Washington J.W."/>
            <person name="Wagner C."/>
            <person name="Geier B."/>
            <person name="Liebeke M."/>
            <person name="Enke H."/>
            <person name="Niedermeyer T.H.J."/>
            <person name="Wilde S.B."/>
        </authorList>
    </citation>
    <scope>NUCLEOTIDE SEQUENCE [LARGE SCALE GENOMIC DNA]</scope>
    <source>
        <strain evidence="3">Thurmond2011</strain>
    </source>
</reference>
<gene>
    <name evidence="2" type="ORF">G7B40_019505</name>
</gene>
<evidence type="ECO:0000313" key="3">
    <source>
        <dbReference type="Proteomes" id="UP000667802"/>
    </source>
</evidence>
<feature type="chain" id="PRO_5043053175" evidence="1">
    <location>
        <begin position="24"/>
        <end position="275"/>
    </location>
</feature>
<evidence type="ECO:0000313" key="2">
    <source>
        <dbReference type="EMBL" id="MDR9896733.1"/>
    </source>
</evidence>
<dbReference type="EMBL" id="JAALHA020000009">
    <property type="protein sequence ID" value="MDR9896733.1"/>
    <property type="molecule type" value="Genomic_DNA"/>
</dbReference>
<dbReference type="AlphaFoldDB" id="A0AAP5MB60"/>
<sequence length="275" mass="28849">MSTKLAVIITAFSLLMLNYPSLAASITLYDGASGVTPNQYPDVSSTFFTFNSPNGGTQQASGGVTNLNTTANNSIYAGYSNYNNASLVNSSFPSLDRNAGYTLSFTVKINSEADTADATHPRAGFSVIALSSDKQGIEIGFGFNNNTVIFSQDNSSFNQIGENYSSASTLLESLTQYDLTVSGSTYTLSSGSTTILSGALRNYTAATGFGSDVYRTSNFIFLGDDTTSANANIDLKYVALTTNSAGVPYEFSPSLGILALAACGGVTHLMKKKNS</sequence>
<dbReference type="Proteomes" id="UP000667802">
    <property type="component" value="Unassembled WGS sequence"/>
</dbReference>
<keyword evidence="3" id="KW-1185">Reference proteome</keyword>
<protein>
    <submittedName>
        <fullName evidence="2">PEP-CTERM sorting domain-containing protein</fullName>
    </submittedName>
</protein>
<proteinExistence type="predicted"/>
<keyword evidence="1" id="KW-0732">Signal</keyword>
<comment type="caution">
    <text evidence="2">The sequence shown here is derived from an EMBL/GenBank/DDBJ whole genome shotgun (WGS) entry which is preliminary data.</text>
</comment>